<accession>H5XX71</accession>
<evidence type="ECO:0000313" key="5">
    <source>
        <dbReference type="Proteomes" id="UP000005104"/>
    </source>
</evidence>
<dbReference type="SUPFAM" id="SSF51735">
    <property type="entry name" value="NAD(P)-binding Rossmann-fold domains"/>
    <property type="match status" value="1"/>
</dbReference>
<feature type="domain" description="DUF1731" evidence="3">
    <location>
        <begin position="254"/>
        <end position="300"/>
    </location>
</feature>
<organism evidence="4 5">
    <name type="scientific">Desulfosporosinus youngiae DSM 17734</name>
    <dbReference type="NCBI Taxonomy" id="768710"/>
    <lineage>
        <taxon>Bacteria</taxon>
        <taxon>Bacillati</taxon>
        <taxon>Bacillota</taxon>
        <taxon>Clostridia</taxon>
        <taxon>Eubacteriales</taxon>
        <taxon>Desulfitobacteriaceae</taxon>
        <taxon>Desulfosporosinus</taxon>
    </lineage>
</organism>
<gene>
    <name evidence="4" type="ORF">DesyoDRAFT_4041</name>
</gene>
<comment type="similarity">
    <text evidence="1">Belongs to the NAD(P)-dependent epimerase/dehydratase family. SDR39U1 subfamily.</text>
</comment>
<dbReference type="Pfam" id="PF08338">
    <property type="entry name" value="DUF1731"/>
    <property type="match status" value="1"/>
</dbReference>
<proteinExistence type="inferred from homology"/>
<name>H5XX71_9FIRM</name>
<dbReference type="eggNOG" id="COG1090">
    <property type="taxonomic scope" value="Bacteria"/>
</dbReference>
<dbReference type="InterPro" id="IPR013549">
    <property type="entry name" value="DUF1731"/>
</dbReference>
<dbReference type="EMBL" id="CM001441">
    <property type="protein sequence ID" value="EHQ91011.1"/>
    <property type="molecule type" value="Genomic_DNA"/>
</dbReference>
<evidence type="ECO:0000256" key="1">
    <source>
        <dbReference type="ARBA" id="ARBA00009353"/>
    </source>
</evidence>
<dbReference type="InterPro" id="IPR010099">
    <property type="entry name" value="SDR39U1"/>
</dbReference>
<dbReference type="RefSeq" id="WP_007785699.1">
    <property type="nucleotide sequence ID" value="NZ_CM001441.1"/>
</dbReference>
<dbReference type="HOGENOM" id="CLU_047373_0_3_9"/>
<dbReference type="InterPro" id="IPR001509">
    <property type="entry name" value="Epimerase_deHydtase"/>
</dbReference>
<keyword evidence="5" id="KW-1185">Reference proteome</keyword>
<dbReference type="AlphaFoldDB" id="H5XX71"/>
<dbReference type="OrthoDB" id="9801773at2"/>
<reference evidence="4 5" key="1">
    <citation type="submission" date="2011-11" db="EMBL/GenBank/DDBJ databases">
        <title>The Noncontiguous Finished genome of Desulfosporosinus youngiae DSM 17734.</title>
        <authorList>
            <consortium name="US DOE Joint Genome Institute (JGI-PGF)"/>
            <person name="Lucas S."/>
            <person name="Han J."/>
            <person name="Lapidus A."/>
            <person name="Cheng J.-F."/>
            <person name="Goodwin L."/>
            <person name="Pitluck S."/>
            <person name="Peters L."/>
            <person name="Ovchinnikova G."/>
            <person name="Lu M."/>
            <person name="Land M.L."/>
            <person name="Hauser L."/>
            <person name="Pester M."/>
            <person name="Spring S."/>
            <person name="Ollivier B."/>
            <person name="Rattei T."/>
            <person name="Klenk H.-P."/>
            <person name="Wagner M."/>
            <person name="Loy A."/>
            <person name="Woyke T.J."/>
        </authorList>
    </citation>
    <scope>NUCLEOTIDE SEQUENCE [LARGE SCALE GENOMIC DNA]</scope>
    <source>
        <strain evidence="4 5">DSM 17734</strain>
    </source>
</reference>
<dbReference type="Proteomes" id="UP000005104">
    <property type="component" value="Chromosome"/>
</dbReference>
<feature type="domain" description="NAD-dependent epimerase/dehydratase" evidence="2">
    <location>
        <begin position="3"/>
        <end position="219"/>
    </location>
</feature>
<dbReference type="Gene3D" id="3.40.50.720">
    <property type="entry name" value="NAD(P)-binding Rossmann-like Domain"/>
    <property type="match status" value="1"/>
</dbReference>
<evidence type="ECO:0000259" key="2">
    <source>
        <dbReference type="Pfam" id="PF01370"/>
    </source>
</evidence>
<evidence type="ECO:0000313" key="4">
    <source>
        <dbReference type="EMBL" id="EHQ91011.1"/>
    </source>
</evidence>
<dbReference type="CDD" id="cd05242">
    <property type="entry name" value="SDR_a8"/>
    <property type="match status" value="1"/>
</dbReference>
<dbReference type="STRING" id="768710.DesyoDRAFT_4041"/>
<dbReference type="PANTHER" id="PTHR11092:SF0">
    <property type="entry name" value="EPIMERASE FAMILY PROTEIN SDR39U1"/>
    <property type="match status" value="1"/>
</dbReference>
<dbReference type="NCBIfam" id="TIGR01777">
    <property type="entry name" value="yfcH"/>
    <property type="match status" value="1"/>
</dbReference>
<evidence type="ECO:0000259" key="3">
    <source>
        <dbReference type="Pfam" id="PF08338"/>
    </source>
</evidence>
<dbReference type="Pfam" id="PF01370">
    <property type="entry name" value="Epimerase"/>
    <property type="match status" value="1"/>
</dbReference>
<dbReference type="PANTHER" id="PTHR11092">
    <property type="entry name" value="SUGAR NUCLEOTIDE EPIMERASE RELATED"/>
    <property type="match status" value="1"/>
</dbReference>
<dbReference type="InterPro" id="IPR036291">
    <property type="entry name" value="NAD(P)-bd_dom_sf"/>
</dbReference>
<sequence length="304" mass="33713">MNVLIFGGTGFLGRHLTEELLSCGYQVSVITRNRQMIANKIESDVELLEWDNTTPLSSIRNLGAIDGVINFAGESIGNRRWTDSVKPEILNSRINSTRAIVNAINDGTIKPKVLINASAVGYYGSHQNEKITESEAPGQDFLAEVCRKWEAEAYKVHKQSTRVVTIRIGIVLGSQGALARMVTPYKFYVGGPLGKGDQWLSWIHIQDLLRMLRFIIEQDQVTGPVNGTAPNPVTMKDFSKTLGEVLGRPSWLPAPEFLLRMALGQMSEMLLHGQRAIPKKIVEAGFEFRFPDLKSALEDALGTF</sequence>
<protein>
    <submittedName>
        <fullName evidence="4">TIGR01777 family protein</fullName>
    </submittedName>
</protein>